<protein>
    <submittedName>
        <fullName evidence="1">Uncharacterized protein</fullName>
    </submittedName>
</protein>
<evidence type="ECO:0000313" key="1">
    <source>
        <dbReference type="EMBL" id="GIL60804.1"/>
    </source>
</evidence>
<sequence>MSPAPRSPPPISLPQPLDLQPLSVIMAARLAQQLASAIAKLPQLYTQQAVAMAKHELRRFARFLIKHLLQPSNPAASFTPLLELFKAIPHAKIFPQKASH</sequence>
<proteinExistence type="predicted"/>
<dbReference type="AlphaFoldDB" id="A0A8J4F5D4"/>
<comment type="caution">
    <text evidence="1">The sequence shown here is derived from an EMBL/GenBank/DDBJ whole genome shotgun (WGS) entry which is preliminary data.</text>
</comment>
<reference evidence="1" key="1">
    <citation type="journal article" date="2021" name="Proc. Natl. Acad. Sci. U.S.A.">
        <title>Three genomes in the algal genus Volvox reveal the fate of a haploid sex-determining region after a transition to homothallism.</title>
        <authorList>
            <person name="Yamamoto K."/>
            <person name="Hamaji T."/>
            <person name="Kawai-Toyooka H."/>
            <person name="Matsuzaki R."/>
            <person name="Takahashi F."/>
            <person name="Nishimura Y."/>
            <person name="Kawachi M."/>
            <person name="Noguchi H."/>
            <person name="Minakuchi Y."/>
            <person name="Umen J.G."/>
            <person name="Toyoda A."/>
            <person name="Nozaki H."/>
        </authorList>
    </citation>
    <scope>NUCLEOTIDE SEQUENCE</scope>
    <source>
        <strain evidence="1">NIES-3780</strain>
    </source>
</reference>
<dbReference type="EMBL" id="BNCO01000041">
    <property type="protein sequence ID" value="GIL60804.1"/>
    <property type="molecule type" value="Genomic_DNA"/>
</dbReference>
<name>A0A8J4F5D4_9CHLO</name>
<organism evidence="1 2">
    <name type="scientific">Volvox africanus</name>
    <dbReference type="NCBI Taxonomy" id="51714"/>
    <lineage>
        <taxon>Eukaryota</taxon>
        <taxon>Viridiplantae</taxon>
        <taxon>Chlorophyta</taxon>
        <taxon>core chlorophytes</taxon>
        <taxon>Chlorophyceae</taxon>
        <taxon>CS clade</taxon>
        <taxon>Chlamydomonadales</taxon>
        <taxon>Volvocaceae</taxon>
        <taxon>Volvox</taxon>
    </lineage>
</organism>
<keyword evidence="2" id="KW-1185">Reference proteome</keyword>
<dbReference type="Proteomes" id="UP000747399">
    <property type="component" value="Unassembled WGS sequence"/>
</dbReference>
<evidence type="ECO:0000313" key="2">
    <source>
        <dbReference type="Proteomes" id="UP000747399"/>
    </source>
</evidence>
<accession>A0A8J4F5D4</accession>
<gene>
    <name evidence="1" type="ORF">Vafri_15331</name>
</gene>